<dbReference type="InterPro" id="IPR013113">
    <property type="entry name" value="SIP_FAD-bd"/>
</dbReference>
<organism evidence="3 4">
    <name type="scientific">Dietzia psychralcaliphila</name>
    <dbReference type="NCBI Taxonomy" id="139021"/>
    <lineage>
        <taxon>Bacteria</taxon>
        <taxon>Bacillati</taxon>
        <taxon>Actinomycetota</taxon>
        <taxon>Actinomycetes</taxon>
        <taxon>Mycobacteriales</taxon>
        <taxon>Dietziaceae</taxon>
        <taxon>Dietzia</taxon>
    </lineage>
</organism>
<protein>
    <recommendedName>
        <fullName evidence="2">Siderophore-interacting FAD-binding domain-containing protein</fullName>
    </recommendedName>
</protein>
<feature type="region of interest" description="Disordered" evidence="1">
    <location>
        <begin position="96"/>
        <end position="130"/>
    </location>
</feature>
<dbReference type="EMBL" id="CP015453">
    <property type="protein sequence ID" value="AWH96396.1"/>
    <property type="molecule type" value="Genomic_DNA"/>
</dbReference>
<keyword evidence="4" id="KW-1185">Reference proteome</keyword>
<accession>A0AAD0JVB6</accession>
<feature type="domain" description="Siderophore-interacting FAD-binding" evidence="2">
    <location>
        <begin position="22"/>
        <end position="92"/>
    </location>
</feature>
<reference evidence="3 4" key="1">
    <citation type="submission" date="2016-04" db="EMBL/GenBank/DDBJ databases">
        <title>Complete genome sequence of the haloalkaliphilic hydrocarbon-degrading bacterium Dietzia psychralcaliphila ILA-1T, isolated from a drain of a fish product-processing plant.</title>
        <authorList>
            <person name="Zhao J."/>
            <person name="Hu B."/>
            <person name="Geng S."/>
            <person name="Nie Y."/>
            <person name="Tang Y."/>
        </authorList>
    </citation>
    <scope>NUCLEOTIDE SEQUENCE [LARGE SCALE GENOMIC DNA]</scope>
    <source>
        <strain evidence="3 4">ILA-1</strain>
    </source>
</reference>
<gene>
    <name evidence="3" type="ORF">A6048_13870</name>
</gene>
<dbReference type="Gene3D" id="2.40.30.10">
    <property type="entry name" value="Translation factors"/>
    <property type="match status" value="1"/>
</dbReference>
<evidence type="ECO:0000256" key="1">
    <source>
        <dbReference type="SAM" id="MobiDB-lite"/>
    </source>
</evidence>
<evidence type="ECO:0000313" key="3">
    <source>
        <dbReference type="EMBL" id="AWH96396.1"/>
    </source>
</evidence>
<sequence length="130" mass="13512">MTLDGDQLGEFTAAAEDSAPAAYSEGFDDVVFFCLPDPATGEVHLPVAAPGGGLAHPPGGAALVREYTVRSLRDGALCVDLVRHASGAGAHWLEGPARRRYPRPSCPRSARRRRPQSSPATGASAGRCSS</sequence>
<name>A0AAD0JVB6_9ACTN</name>
<dbReference type="Pfam" id="PF08021">
    <property type="entry name" value="FAD_binding_9"/>
    <property type="match status" value="1"/>
</dbReference>
<proteinExistence type="predicted"/>
<dbReference type="KEGG" id="dpc:A6048_13870"/>
<dbReference type="AlphaFoldDB" id="A0AAD0JVB6"/>
<evidence type="ECO:0000313" key="4">
    <source>
        <dbReference type="Proteomes" id="UP000244903"/>
    </source>
</evidence>
<evidence type="ECO:0000259" key="2">
    <source>
        <dbReference type="Pfam" id="PF08021"/>
    </source>
</evidence>
<dbReference type="Proteomes" id="UP000244903">
    <property type="component" value="Chromosome"/>
</dbReference>